<dbReference type="Pfam" id="PF00704">
    <property type="entry name" value="Glyco_hydro_18"/>
    <property type="match status" value="1"/>
</dbReference>
<evidence type="ECO:0000256" key="10">
    <source>
        <dbReference type="PROSITE-ProRule" id="PRU00261"/>
    </source>
</evidence>
<feature type="compositionally biased region" description="Polar residues" evidence="12">
    <location>
        <begin position="66"/>
        <end position="80"/>
    </location>
</feature>
<dbReference type="EMBL" id="AYKW01000010">
    <property type="protein sequence ID" value="PIL32554.1"/>
    <property type="molecule type" value="Genomic_DNA"/>
</dbReference>
<dbReference type="PROSITE" id="PS51910">
    <property type="entry name" value="GH18_2"/>
    <property type="match status" value="1"/>
</dbReference>
<keyword evidence="7" id="KW-0119">Carbohydrate metabolism</keyword>
<dbReference type="CDD" id="cd00035">
    <property type="entry name" value="ChtBD1"/>
    <property type="match status" value="1"/>
</dbReference>
<dbReference type="PROSITE" id="PS50941">
    <property type="entry name" value="CHIT_BIND_I_2"/>
    <property type="match status" value="2"/>
</dbReference>
<evidence type="ECO:0000256" key="13">
    <source>
        <dbReference type="SAM" id="SignalP"/>
    </source>
</evidence>
<evidence type="ECO:0000313" key="16">
    <source>
        <dbReference type="EMBL" id="PIL32554.1"/>
    </source>
</evidence>
<dbReference type="OrthoDB" id="73875at2759"/>
<keyword evidence="6" id="KW-0325">Glycoprotein</keyword>
<feature type="domain" description="Chitin-binding type-1" evidence="14">
    <location>
        <begin position="161"/>
        <end position="205"/>
    </location>
</feature>
<feature type="disulfide bond" evidence="10">
    <location>
        <begin position="131"/>
        <end position="143"/>
    </location>
</feature>
<dbReference type="PROSITE" id="PS01095">
    <property type="entry name" value="GH18_1"/>
    <property type="match status" value="1"/>
</dbReference>
<dbReference type="Gene3D" id="3.30.60.10">
    <property type="entry name" value="Endochitinase-like"/>
    <property type="match status" value="2"/>
</dbReference>
<dbReference type="GO" id="GO:0000272">
    <property type="term" value="P:polysaccharide catabolic process"/>
    <property type="evidence" value="ECO:0007669"/>
    <property type="project" value="UniProtKB-KW"/>
</dbReference>
<keyword evidence="5" id="KW-0146">Chitin degradation</keyword>
<dbReference type="PROSITE" id="PS00026">
    <property type="entry name" value="CHIT_BIND_I_1"/>
    <property type="match status" value="1"/>
</dbReference>
<keyword evidence="9" id="KW-0624">Polysaccharide degradation</keyword>
<dbReference type="SMART" id="SM00270">
    <property type="entry name" value="ChtBD1"/>
    <property type="match status" value="2"/>
</dbReference>
<dbReference type="SUPFAM" id="SSF51445">
    <property type="entry name" value="(Trans)glycosidases"/>
    <property type="match status" value="1"/>
</dbReference>
<keyword evidence="10" id="KW-1015">Disulfide bond</keyword>
<evidence type="ECO:0000256" key="7">
    <source>
        <dbReference type="ARBA" id="ARBA00023277"/>
    </source>
</evidence>
<dbReference type="InterPro" id="IPR050314">
    <property type="entry name" value="Glycosyl_Hydrlase_18"/>
</dbReference>
<feature type="domain" description="GH18" evidence="15">
    <location>
        <begin position="218"/>
        <end position="581"/>
    </location>
</feature>
<sequence length="1624" mass="174517">MATKPRPTRPNSHRTMVFLLLTCFVLLLLPDSVYPVKSEYLSPAARRFRLERRQTRQNASRARAPSTPNSRLPSRSNAPRSTPYDVDSALHHSRNTRALPLLPRQLDNESCNNITITPPGFDGSCTVLEPCPNGACCGKSGFCGYGSDFCGDGCTSNCNAVAECGPNAAPGHEDCPLNVCCSKFGFCGSTDDFCGANCVGDHCGSPSIPSGVNSPVTSRLIGYYEGVFETMRPMVSRQYPRGRIYSPQLRFRVYRSGTALLTLLVTTFAVVPASASDVPQYKAFTDLKQSNPDLKTYISVGGWSFNDPPTQHVFSDVASTTANSQAFATSLVNFLVTYGFDGVDIDWEYPVACERGGVPADTANMVSMFQIIRSTFSASGHTFGLTFTAPSSYWYLQHFDLLGLLSYADWVNLMSYDLHGVWDAKDVFIGNIVQAHTNLTEIEESIGLFQRVGVPLDRIVLGLGFYGRSFQLTDPACSTPGCSFNGPAPGGPCTGADGTLSFAEIQDILSRNSGATPVYDQTAQVKYLVYDTNNWVSYDDHDTFTAKVNWARGAGFGGLMVWSADQDDFNSTALAAVLGEDPSQIVPRSLDQNSKDGKQCVQPGCGQTCPSGYVQMTDVTDGELANLCNGVCNVGEITLAVDSWGTGAKCSSGHKAFCCQSGLTADEIARATDCQWCIRTAIAQFVLRSCNDNVCPAGTFTKATDYYGDTNIFHACLMQEKSYCCRPPDGTTTTSPFSVDDLFPNPPSNGDLSWDLQDDPIDENAPNGGADANDNSFGLIAMDGPSNLLSSMAVESDWVLVGCTGQTDTMQTVTAYCRKKDNDPASGCSAVFESGAKNTIVKLPSGCGGPYARLHSLEVNNSIALAGLHATKKPADNLVYMAEFDFDFSRMSETRAASDGSVLLRVDATTLPGYWSEIDTADPNSPARRELEERWFGAFGDWLSRLNKVKSNTKADLGMSKSFQSVLYSASQMCASEDGTTMFSSSLTLTASGNAQANVEYGFYLEGTLFPPAINQAYVYVSSHGSATIGLELAGRAAASYNSNKVAIIPPVFWPGLSYPGIVSIGPSLNIYGQLQGSLAVSGNIGASVTYPFPEVHVSLGIVGSDPSQNDRGIESSVETIVATYDVAPTFDVSLSGSLSIHAIPEASLTFDLLPNTPVHVGARAYVALDGAVTLSFAADTSAVDASVVASADVTTGVEATAGPSQYTLGPFNLFHTDLTLYQQSLSFGDTTQVRLAQPAYYDLVEGGVFSRGAVLSGNFTPRPFVPLGQPLDRRSIIGGTLTCPATVDNSGSASCDQQLADDDPADADPDDTTDELFRRSEFIEGLLENRSLEKRVKVIGCTGPSISPPSYRSTTIAGYWYFAQPANPTDVSIVALNQKQQGVSWAREHVYEVQLLTQFMSDVLLPQVFGSNTNTWCTWIKANIFRSVQFAPNIKVQLSSLLAATEPTGNALMPALTAEANSAKQAFISGKRRFRAASTLRNAKLSPGNLVYLIRAAANSIEYMNDNNIRLEFLRVGRLVEQQWVNFLALNGNQLNGVPFNVQQAYRTWVNGLLANYGSNALQFFNDALQALSDKMTAAGGTVQIGVLKDCSSTKVTFDMNQFAALSASVQNLANNGITWTYP</sequence>
<dbReference type="Proteomes" id="UP000230002">
    <property type="component" value="Unassembled WGS sequence"/>
</dbReference>
<feature type="region of interest" description="Disordered" evidence="12">
    <location>
        <begin position="1293"/>
        <end position="1314"/>
    </location>
</feature>
<evidence type="ECO:0000256" key="2">
    <source>
        <dbReference type="ARBA" id="ARBA00022669"/>
    </source>
</evidence>
<dbReference type="InterPro" id="IPR018371">
    <property type="entry name" value="Chitin-binding_1_CS"/>
</dbReference>
<dbReference type="InterPro" id="IPR029070">
    <property type="entry name" value="Chitinase_insertion_sf"/>
</dbReference>
<dbReference type="GO" id="GO:0008061">
    <property type="term" value="F:chitin binding"/>
    <property type="evidence" value="ECO:0007669"/>
    <property type="project" value="UniProtKB-UniRule"/>
</dbReference>
<dbReference type="FunFam" id="3.10.50.10:FF:000003">
    <property type="entry name" value="Class V chitinase CHIT5b"/>
    <property type="match status" value="1"/>
</dbReference>
<evidence type="ECO:0000256" key="8">
    <source>
        <dbReference type="ARBA" id="ARBA00023295"/>
    </source>
</evidence>
<dbReference type="STRING" id="1077348.A0A2G8SFK4"/>
<feature type="disulfide bond" evidence="10">
    <location>
        <begin position="154"/>
        <end position="158"/>
    </location>
</feature>
<evidence type="ECO:0000256" key="4">
    <source>
        <dbReference type="ARBA" id="ARBA00022801"/>
    </source>
</evidence>
<evidence type="ECO:0000259" key="15">
    <source>
        <dbReference type="PROSITE" id="PS51910"/>
    </source>
</evidence>
<dbReference type="SUPFAM" id="SSF57016">
    <property type="entry name" value="Plant lectins/antimicrobial peptides"/>
    <property type="match status" value="2"/>
</dbReference>
<name>A0A2G8SFK4_9APHY</name>
<keyword evidence="17" id="KW-1185">Reference proteome</keyword>
<organism evidence="16 17">
    <name type="scientific">Ganoderma sinense ZZ0214-1</name>
    <dbReference type="NCBI Taxonomy" id="1077348"/>
    <lineage>
        <taxon>Eukaryota</taxon>
        <taxon>Fungi</taxon>
        <taxon>Dikarya</taxon>
        <taxon>Basidiomycota</taxon>
        <taxon>Agaricomycotina</taxon>
        <taxon>Agaricomycetes</taxon>
        <taxon>Polyporales</taxon>
        <taxon>Polyporaceae</taxon>
        <taxon>Ganoderma</taxon>
    </lineage>
</organism>
<evidence type="ECO:0000256" key="11">
    <source>
        <dbReference type="RuleBase" id="RU000489"/>
    </source>
</evidence>
<feature type="disulfide bond" evidence="10">
    <location>
        <begin position="175"/>
        <end position="187"/>
    </location>
</feature>
<feature type="compositionally biased region" description="Acidic residues" evidence="12">
    <location>
        <begin position="1300"/>
        <end position="1314"/>
    </location>
</feature>
<feature type="disulfide bond" evidence="10">
    <location>
        <begin position="136"/>
        <end position="150"/>
    </location>
</feature>
<dbReference type="PANTHER" id="PTHR11177">
    <property type="entry name" value="CHITINASE"/>
    <property type="match status" value="1"/>
</dbReference>
<keyword evidence="4 11" id="KW-0378">Hydrolase</keyword>
<keyword evidence="2 10" id="KW-0147">Chitin-binding</keyword>
<evidence type="ECO:0000256" key="6">
    <source>
        <dbReference type="ARBA" id="ARBA00023180"/>
    </source>
</evidence>
<evidence type="ECO:0000256" key="3">
    <source>
        <dbReference type="ARBA" id="ARBA00022729"/>
    </source>
</evidence>
<evidence type="ECO:0000313" key="17">
    <source>
        <dbReference type="Proteomes" id="UP000230002"/>
    </source>
</evidence>
<evidence type="ECO:0000256" key="1">
    <source>
        <dbReference type="ARBA" id="ARBA00000822"/>
    </source>
</evidence>
<dbReference type="PANTHER" id="PTHR11177:SF397">
    <property type="entry name" value="CHITINASE"/>
    <property type="match status" value="1"/>
</dbReference>
<dbReference type="InterPro" id="IPR001579">
    <property type="entry name" value="Glyco_hydro_18_chit_AS"/>
</dbReference>
<dbReference type="InterPro" id="IPR036861">
    <property type="entry name" value="Endochitinase-like_sf"/>
</dbReference>
<proteinExistence type="predicted"/>
<feature type="disulfide bond" evidence="10">
    <location>
        <begin position="180"/>
        <end position="194"/>
    </location>
</feature>
<dbReference type="InterPro" id="IPR011583">
    <property type="entry name" value="Chitinase_II/V-like_cat"/>
</dbReference>
<dbReference type="Gene3D" id="3.20.20.80">
    <property type="entry name" value="Glycosidases"/>
    <property type="match status" value="1"/>
</dbReference>
<dbReference type="GO" id="GO:0006032">
    <property type="term" value="P:chitin catabolic process"/>
    <property type="evidence" value="ECO:0007669"/>
    <property type="project" value="UniProtKB-KW"/>
</dbReference>
<reference evidence="16 17" key="1">
    <citation type="journal article" date="2015" name="Sci. Rep.">
        <title>Chromosome-level genome map provides insights into diverse defense mechanisms in the medicinal fungus Ganoderma sinense.</title>
        <authorList>
            <person name="Zhu Y."/>
            <person name="Xu J."/>
            <person name="Sun C."/>
            <person name="Zhou S."/>
            <person name="Xu H."/>
            <person name="Nelson D.R."/>
            <person name="Qian J."/>
            <person name="Song J."/>
            <person name="Luo H."/>
            <person name="Xiang L."/>
            <person name="Li Y."/>
            <person name="Xu Z."/>
            <person name="Ji A."/>
            <person name="Wang L."/>
            <person name="Lu S."/>
            <person name="Hayward A."/>
            <person name="Sun W."/>
            <person name="Li X."/>
            <person name="Schwartz D.C."/>
            <person name="Wang Y."/>
            <person name="Chen S."/>
        </authorList>
    </citation>
    <scope>NUCLEOTIDE SEQUENCE [LARGE SCALE GENOMIC DNA]</scope>
    <source>
        <strain evidence="16 17">ZZ0214-1</strain>
    </source>
</reference>
<gene>
    <name evidence="16" type="ORF">GSI_05257</name>
</gene>
<dbReference type="SMART" id="SM00636">
    <property type="entry name" value="Glyco_18"/>
    <property type="match status" value="1"/>
</dbReference>
<feature type="signal peptide" evidence="13">
    <location>
        <begin position="1"/>
        <end position="35"/>
    </location>
</feature>
<dbReference type="GO" id="GO:0008843">
    <property type="term" value="F:endochitinase activity"/>
    <property type="evidence" value="ECO:0007669"/>
    <property type="project" value="UniProtKB-EC"/>
</dbReference>
<protein>
    <submittedName>
        <fullName evidence="16">Uncharacterized protein</fullName>
    </submittedName>
</protein>
<feature type="chain" id="PRO_5013688182" evidence="13">
    <location>
        <begin position="36"/>
        <end position="1624"/>
    </location>
</feature>
<evidence type="ECO:0000256" key="12">
    <source>
        <dbReference type="SAM" id="MobiDB-lite"/>
    </source>
</evidence>
<dbReference type="InterPro" id="IPR017853">
    <property type="entry name" value="GH"/>
</dbReference>
<keyword evidence="8 11" id="KW-0326">Glycosidase</keyword>
<comment type="caution">
    <text evidence="16">The sequence shown here is derived from an EMBL/GenBank/DDBJ whole genome shotgun (WGS) entry which is preliminary data.</text>
</comment>
<feature type="domain" description="Chitin-binding type-1" evidence="14">
    <location>
        <begin position="122"/>
        <end position="160"/>
    </location>
</feature>
<comment type="caution">
    <text evidence="10">Lacks conserved residue(s) required for the propagation of feature annotation.</text>
</comment>
<evidence type="ECO:0000259" key="14">
    <source>
        <dbReference type="PROSITE" id="PS50941"/>
    </source>
</evidence>
<dbReference type="Pfam" id="PF00187">
    <property type="entry name" value="Chitin_bind_1"/>
    <property type="match status" value="1"/>
</dbReference>
<evidence type="ECO:0000256" key="9">
    <source>
        <dbReference type="ARBA" id="ARBA00023326"/>
    </source>
</evidence>
<dbReference type="Gene3D" id="3.10.50.10">
    <property type="match status" value="1"/>
</dbReference>
<dbReference type="InterPro" id="IPR001002">
    <property type="entry name" value="Chitin-bd_1"/>
</dbReference>
<feature type="region of interest" description="Disordered" evidence="12">
    <location>
        <begin position="51"/>
        <end position="89"/>
    </location>
</feature>
<accession>A0A2G8SFK4</accession>
<dbReference type="InterPro" id="IPR001223">
    <property type="entry name" value="Glyco_hydro18_cat"/>
</dbReference>
<comment type="catalytic activity">
    <reaction evidence="1">
        <text>Random endo-hydrolysis of N-acetyl-beta-D-glucosaminide (1-&gt;4)-beta-linkages in chitin and chitodextrins.</text>
        <dbReference type="EC" id="3.2.1.14"/>
    </reaction>
</comment>
<dbReference type="SUPFAM" id="SSF54556">
    <property type="entry name" value="Chitinase insertion domain"/>
    <property type="match status" value="1"/>
</dbReference>
<keyword evidence="3 13" id="KW-0732">Signal</keyword>
<evidence type="ECO:0000256" key="5">
    <source>
        <dbReference type="ARBA" id="ARBA00023024"/>
    </source>
</evidence>